<dbReference type="InterPro" id="IPR014440">
    <property type="entry name" value="HCCAis_GSTk"/>
</dbReference>
<keyword evidence="1 4" id="KW-0413">Isomerase</keyword>
<feature type="active site" description="Nucleophile" evidence="2">
    <location>
        <position position="12"/>
    </location>
</feature>
<dbReference type="PANTHER" id="PTHR42943:SF2">
    <property type="entry name" value="GLUTATHIONE S-TRANSFERASE KAPPA 1"/>
    <property type="match status" value="1"/>
</dbReference>
<dbReference type="Pfam" id="PF01323">
    <property type="entry name" value="DSBA"/>
    <property type="match status" value="1"/>
</dbReference>
<gene>
    <name evidence="4" type="ORF">EDC22_10318</name>
</gene>
<evidence type="ECO:0000259" key="3">
    <source>
        <dbReference type="Pfam" id="PF01323"/>
    </source>
</evidence>
<reference evidence="4 5" key="1">
    <citation type="submission" date="2019-03" db="EMBL/GenBank/DDBJ databases">
        <title>Genomic Encyclopedia of Type Strains, Phase IV (KMG-IV): sequencing the most valuable type-strain genomes for metagenomic binning, comparative biology and taxonomic classification.</title>
        <authorList>
            <person name="Goeker M."/>
        </authorList>
    </citation>
    <scope>NUCLEOTIDE SEQUENCE [LARGE SCALE GENOMIC DNA]</scope>
    <source>
        <strain evidence="4 5">DSM 19345</strain>
    </source>
</reference>
<evidence type="ECO:0000256" key="2">
    <source>
        <dbReference type="PIRSR" id="PIRSR006386-1"/>
    </source>
</evidence>
<comment type="catalytic activity">
    <reaction evidence="1">
        <text>2-hydroxychromene-2-carboxylate = (3E)-4-(2-hydroxyphenyl)-2-oxobut-3-enoate</text>
        <dbReference type="Rhea" id="RHEA:27401"/>
        <dbReference type="ChEBI" id="CHEBI:59350"/>
        <dbReference type="ChEBI" id="CHEBI:59353"/>
        <dbReference type="EC" id="5.99.1.4"/>
    </reaction>
</comment>
<dbReference type="InterPro" id="IPR044087">
    <property type="entry name" value="NahD-like"/>
</dbReference>
<dbReference type="GO" id="GO:0006749">
    <property type="term" value="P:glutathione metabolic process"/>
    <property type="evidence" value="ECO:0007669"/>
    <property type="project" value="TreeGrafter"/>
</dbReference>
<dbReference type="PANTHER" id="PTHR42943">
    <property type="entry name" value="GLUTATHIONE S-TRANSFERASE KAPPA"/>
    <property type="match status" value="1"/>
</dbReference>
<dbReference type="InterPro" id="IPR001853">
    <property type="entry name" value="DSBA-like_thioredoxin_dom"/>
</dbReference>
<dbReference type="InterPro" id="IPR036249">
    <property type="entry name" value="Thioredoxin-like_sf"/>
</dbReference>
<dbReference type="CDD" id="cd03022">
    <property type="entry name" value="DsbA_HCCA_Iso"/>
    <property type="match status" value="1"/>
</dbReference>
<dbReference type="AlphaFoldDB" id="A0A4R3MH61"/>
<feature type="domain" description="DSBA-like thioredoxin" evidence="3">
    <location>
        <begin position="4"/>
        <end position="190"/>
    </location>
</feature>
<proteinExistence type="inferred from homology"/>
<organism evidence="4 5">
    <name type="scientific">Tepidamorphus gemmatus</name>
    <dbReference type="NCBI Taxonomy" id="747076"/>
    <lineage>
        <taxon>Bacteria</taxon>
        <taxon>Pseudomonadati</taxon>
        <taxon>Pseudomonadota</taxon>
        <taxon>Alphaproteobacteria</taxon>
        <taxon>Hyphomicrobiales</taxon>
        <taxon>Tepidamorphaceae</taxon>
        <taxon>Tepidamorphus</taxon>
    </lineage>
</organism>
<dbReference type="InterPro" id="IPR051924">
    <property type="entry name" value="GST_Kappa/NadH"/>
</dbReference>
<accession>A0A4R3MH61</accession>
<dbReference type="GO" id="GO:0004602">
    <property type="term" value="F:glutathione peroxidase activity"/>
    <property type="evidence" value="ECO:0007669"/>
    <property type="project" value="TreeGrafter"/>
</dbReference>
<comment type="caution">
    <text evidence="4">The sequence shown here is derived from an EMBL/GenBank/DDBJ whole genome shotgun (WGS) entry which is preliminary data.</text>
</comment>
<name>A0A4R3MH61_9HYPH</name>
<evidence type="ECO:0000256" key="1">
    <source>
        <dbReference type="PIRNR" id="PIRNR006386"/>
    </source>
</evidence>
<dbReference type="OrthoDB" id="5244108at2"/>
<dbReference type="PIRSF" id="PIRSF006386">
    <property type="entry name" value="HCCAis_GSTk"/>
    <property type="match status" value="1"/>
</dbReference>
<dbReference type="EC" id="5.99.1.4" evidence="1"/>
<dbReference type="GO" id="GO:0004364">
    <property type="term" value="F:glutathione transferase activity"/>
    <property type="evidence" value="ECO:0007669"/>
    <property type="project" value="TreeGrafter"/>
</dbReference>
<dbReference type="RefSeq" id="WP_132805628.1">
    <property type="nucleotide sequence ID" value="NZ_SMAK01000003.1"/>
</dbReference>
<comment type="similarity">
    <text evidence="1">Belongs to the GST superfamily. NadH family.</text>
</comment>
<evidence type="ECO:0000313" key="5">
    <source>
        <dbReference type="Proteomes" id="UP000295678"/>
    </source>
</evidence>
<dbReference type="GO" id="GO:0018845">
    <property type="term" value="F:2-hydroxychromene-2-carboxylate isomerase activity"/>
    <property type="evidence" value="ECO:0007669"/>
    <property type="project" value="UniProtKB-UniRule"/>
</dbReference>
<dbReference type="Gene3D" id="3.40.30.10">
    <property type="entry name" value="Glutaredoxin"/>
    <property type="match status" value="1"/>
</dbReference>
<dbReference type="EMBL" id="SMAK01000003">
    <property type="protein sequence ID" value="TCT11709.1"/>
    <property type="molecule type" value="Genomic_DNA"/>
</dbReference>
<protein>
    <recommendedName>
        <fullName evidence="1">2-hydroxychromene-2-carboxylate isomerase</fullName>
        <ecNumber evidence="1">5.99.1.4</ecNumber>
    </recommendedName>
</protein>
<keyword evidence="5" id="KW-1185">Reference proteome</keyword>
<evidence type="ECO:0000313" key="4">
    <source>
        <dbReference type="EMBL" id="TCT11709.1"/>
    </source>
</evidence>
<dbReference type="SUPFAM" id="SSF52833">
    <property type="entry name" value="Thioredoxin-like"/>
    <property type="match status" value="1"/>
</dbReference>
<dbReference type="GO" id="GO:1901170">
    <property type="term" value="P:naphthalene catabolic process"/>
    <property type="evidence" value="ECO:0007669"/>
    <property type="project" value="InterPro"/>
</dbReference>
<sequence>MPIIDFWYEFASNYAFLAAMRIEAVAERAGVGVRWRPFMLGPIFAAQGLTTSPFNLFPIKGRHMIRDMERQCAAIGLAFVKPDPFPQNGLAAARIALIGHDAGWGPEFSRRVYRAEFVEGRTISDRDVLTAILDELGLDAGAVLAASETPDNKGRLKAQTETALGLGIFGAPSFITADGELFWGNDRLEQALHWARYGTLEGLLPRL</sequence>
<dbReference type="Proteomes" id="UP000295678">
    <property type="component" value="Unassembled WGS sequence"/>
</dbReference>